<sequence>MFDLEEKEEILKKWVFMIQ</sequence>
<comment type="caution">
    <text evidence="1">The sequence shown here is derived from an EMBL/GenBank/DDBJ whole genome shotgun (WGS) entry which is preliminary data.</text>
</comment>
<evidence type="ECO:0000313" key="2">
    <source>
        <dbReference type="Proteomes" id="UP000636709"/>
    </source>
</evidence>
<evidence type="ECO:0000313" key="1">
    <source>
        <dbReference type="EMBL" id="KAF8715401.1"/>
    </source>
</evidence>
<protein>
    <submittedName>
        <fullName evidence="1">Uncharacterized protein</fullName>
    </submittedName>
</protein>
<accession>A0A835ETT8</accession>
<name>A0A835ETT8_9POAL</name>
<dbReference type="AlphaFoldDB" id="A0A835ETT8"/>
<dbReference type="EMBL" id="JACEFO010001732">
    <property type="protein sequence ID" value="KAF8715401.1"/>
    <property type="molecule type" value="Genomic_DNA"/>
</dbReference>
<organism evidence="1 2">
    <name type="scientific">Digitaria exilis</name>
    <dbReference type="NCBI Taxonomy" id="1010633"/>
    <lineage>
        <taxon>Eukaryota</taxon>
        <taxon>Viridiplantae</taxon>
        <taxon>Streptophyta</taxon>
        <taxon>Embryophyta</taxon>
        <taxon>Tracheophyta</taxon>
        <taxon>Spermatophyta</taxon>
        <taxon>Magnoliopsida</taxon>
        <taxon>Liliopsida</taxon>
        <taxon>Poales</taxon>
        <taxon>Poaceae</taxon>
        <taxon>PACMAD clade</taxon>
        <taxon>Panicoideae</taxon>
        <taxon>Panicodae</taxon>
        <taxon>Paniceae</taxon>
        <taxon>Anthephorinae</taxon>
        <taxon>Digitaria</taxon>
    </lineage>
</organism>
<proteinExistence type="predicted"/>
<reference evidence="1" key="1">
    <citation type="submission" date="2020-07" db="EMBL/GenBank/DDBJ databases">
        <title>Genome sequence and genetic diversity analysis of an under-domesticated orphan crop, white fonio (Digitaria exilis).</title>
        <authorList>
            <person name="Bennetzen J.L."/>
            <person name="Chen S."/>
            <person name="Ma X."/>
            <person name="Wang X."/>
            <person name="Yssel A.E.J."/>
            <person name="Chaluvadi S.R."/>
            <person name="Johnson M."/>
            <person name="Gangashetty P."/>
            <person name="Hamidou F."/>
            <person name="Sanogo M.D."/>
            <person name="Zwaenepoel A."/>
            <person name="Wallace J."/>
            <person name="Van De Peer Y."/>
            <person name="Van Deynze A."/>
        </authorList>
    </citation>
    <scope>NUCLEOTIDE SEQUENCE</scope>
    <source>
        <tissue evidence="1">Leaves</tissue>
    </source>
</reference>
<dbReference type="Proteomes" id="UP000636709">
    <property type="component" value="Unassembled WGS sequence"/>
</dbReference>
<keyword evidence="2" id="KW-1185">Reference proteome</keyword>
<gene>
    <name evidence="1" type="ORF">HU200_027045</name>
</gene>